<dbReference type="InterPro" id="IPR012677">
    <property type="entry name" value="Nucleotide-bd_a/b_plait_sf"/>
</dbReference>
<dbReference type="Gene3D" id="3.30.70.330">
    <property type="match status" value="1"/>
</dbReference>
<feature type="compositionally biased region" description="Gly residues" evidence="2">
    <location>
        <begin position="29"/>
        <end position="40"/>
    </location>
</feature>
<feature type="compositionally biased region" description="Basic and acidic residues" evidence="2">
    <location>
        <begin position="91"/>
        <end position="107"/>
    </location>
</feature>
<gene>
    <name evidence="4" type="ORF">H4R18_005806</name>
</gene>
<dbReference type="Proteomes" id="UP001140217">
    <property type="component" value="Unassembled WGS sequence"/>
</dbReference>
<dbReference type="InterPro" id="IPR000504">
    <property type="entry name" value="RRM_dom"/>
</dbReference>
<dbReference type="OrthoDB" id="439808at2759"/>
<evidence type="ECO:0000256" key="2">
    <source>
        <dbReference type="SAM" id="MobiDB-lite"/>
    </source>
</evidence>
<sequence>MSKGNPILPSEPLSLQPDLIAAAVLAEGGESGGGGSGGSGRPMSPRSESRARHRMDIRNYGRSASRGDDHRSDRHGERSPSPRGGGRWHGARGDGRSHSPRYQDHHRSPTPNGRPAYRRDSRPRDPPEQPAASESNPYRRQGEPMPSRVLGIFGMSKFTDERGLQDLFGRYGPVDKIQIIRDPHEGRSRGFGFINMENIADAQRARDALNGTSIDDRRVRVDFSFTNRAHSPTPGKYKGQDTSTLGPRGGGGGGGRRRSRDGGPLRPRRRANSRDRRRRDQPYDAPRSRSRSRSRSPGYDSRRHADSYRGSAAGPRRRDYDDRSPRRHYDRDRALPYDSRRPAATSRDRNQSYDNRRAATSRDRNPAPFDARRSRSRSRDRSQPYDNRRNDYRSY</sequence>
<feature type="compositionally biased region" description="Basic and acidic residues" evidence="2">
    <location>
        <begin position="117"/>
        <end position="127"/>
    </location>
</feature>
<keyword evidence="1" id="KW-0694">RNA-binding</keyword>
<evidence type="ECO:0000259" key="3">
    <source>
        <dbReference type="PROSITE" id="PS50102"/>
    </source>
</evidence>
<feature type="compositionally biased region" description="Basic and acidic residues" evidence="2">
    <location>
        <begin position="316"/>
        <end position="395"/>
    </location>
</feature>
<feature type="domain" description="RRM" evidence="3">
    <location>
        <begin position="148"/>
        <end position="226"/>
    </location>
</feature>
<organism evidence="4 5">
    <name type="scientific">Coemansia javaensis</name>
    <dbReference type="NCBI Taxonomy" id="2761396"/>
    <lineage>
        <taxon>Eukaryota</taxon>
        <taxon>Fungi</taxon>
        <taxon>Fungi incertae sedis</taxon>
        <taxon>Zoopagomycota</taxon>
        <taxon>Kickxellomycotina</taxon>
        <taxon>Kickxellomycetes</taxon>
        <taxon>Kickxellales</taxon>
        <taxon>Kickxellaceae</taxon>
        <taxon>Coemansia</taxon>
    </lineage>
</organism>
<dbReference type="EMBL" id="JANBUL010000388">
    <property type="protein sequence ID" value="KAJ2776168.1"/>
    <property type="molecule type" value="Genomic_DNA"/>
</dbReference>
<accession>A0A9W8LEA0</accession>
<evidence type="ECO:0000313" key="5">
    <source>
        <dbReference type="Proteomes" id="UP001140217"/>
    </source>
</evidence>
<feature type="compositionally biased region" description="Basic and acidic residues" evidence="2">
    <location>
        <begin position="272"/>
        <end position="282"/>
    </location>
</feature>
<dbReference type="AlphaFoldDB" id="A0A9W8LEA0"/>
<dbReference type="GO" id="GO:0003723">
    <property type="term" value="F:RNA binding"/>
    <property type="evidence" value="ECO:0007669"/>
    <property type="project" value="UniProtKB-UniRule"/>
</dbReference>
<protein>
    <recommendedName>
        <fullName evidence="3">RRM domain-containing protein</fullName>
    </recommendedName>
</protein>
<dbReference type="SUPFAM" id="SSF54928">
    <property type="entry name" value="RNA-binding domain, RBD"/>
    <property type="match status" value="1"/>
</dbReference>
<feature type="compositionally biased region" description="Basic and acidic residues" evidence="2">
    <location>
        <begin position="47"/>
        <end position="80"/>
    </location>
</feature>
<evidence type="ECO:0000256" key="1">
    <source>
        <dbReference type="PROSITE-ProRule" id="PRU00176"/>
    </source>
</evidence>
<dbReference type="Pfam" id="PF00076">
    <property type="entry name" value="RRM_1"/>
    <property type="match status" value="1"/>
</dbReference>
<name>A0A9W8LEA0_9FUNG</name>
<reference evidence="4" key="1">
    <citation type="submission" date="2022-07" db="EMBL/GenBank/DDBJ databases">
        <title>Phylogenomic reconstructions and comparative analyses of Kickxellomycotina fungi.</title>
        <authorList>
            <person name="Reynolds N.K."/>
            <person name="Stajich J.E."/>
            <person name="Barry K."/>
            <person name="Grigoriev I.V."/>
            <person name="Crous P."/>
            <person name="Smith M.E."/>
        </authorList>
    </citation>
    <scope>NUCLEOTIDE SEQUENCE</scope>
    <source>
        <strain evidence="4">NBRC 105414</strain>
    </source>
</reference>
<dbReference type="SMART" id="SM00360">
    <property type="entry name" value="RRM"/>
    <property type="match status" value="1"/>
</dbReference>
<evidence type="ECO:0000313" key="4">
    <source>
        <dbReference type="EMBL" id="KAJ2776168.1"/>
    </source>
</evidence>
<dbReference type="CDD" id="cd12363">
    <property type="entry name" value="RRM_TRA2"/>
    <property type="match status" value="1"/>
</dbReference>
<dbReference type="InterPro" id="IPR050441">
    <property type="entry name" value="RBM"/>
</dbReference>
<comment type="caution">
    <text evidence="4">The sequence shown here is derived from an EMBL/GenBank/DDBJ whole genome shotgun (WGS) entry which is preliminary data.</text>
</comment>
<dbReference type="PROSITE" id="PS50102">
    <property type="entry name" value="RRM"/>
    <property type="match status" value="1"/>
</dbReference>
<feature type="region of interest" description="Disordered" evidence="2">
    <location>
        <begin position="225"/>
        <end position="395"/>
    </location>
</feature>
<dbReference type="PANTHER" id="PTHR48034">
    <property type="entry name" value="TRANSFORMER-2 SEX-DETERMINING PROTEIN-RELATED"/>
    <property type="match status" value="1"/>
</dbReference>
<proteinExistence type="predicted"/>
<dbReference type="InterPro" id="IPR035979">
    <property type="entry name" value="RBD_domain_sf"/>
</dbReference>
<keyword evidence="5" id="KW-1185">Reference proteome</keyword>
<feature type="region of interest" description="Disordered" evidence="2">
    <location>
        <begin position="19"/>
        <end position="148"/>
    </location>
</feature>